<dbReference type="InterPro" id="IPR016159">
    <property type="entry name" value="Cullin_repeat-like_dom_sf"/>
</dbReference>
<dbReference type="Proteomes" id="UP000245942">
    <property type="component" value="Unassembled WGS sequence"/>
</dbReference>
<dbReference type="AlphaFoldDB" id="A0A316UFF5"/>
<accession>A0A316UFF5</accession>
<dbReference type="GO" id="GO:0005546">
    <property type="term" value="F:phosphatidylinositol-4,5-bisphosphate binding"/>
    <property type="evidence" value="ECO:0007669"/>
    <property type="project" value="InterPro"/>
</dbReference>
<dbReference type="GO" id="GO:0006887">
    <property type="term" value="P:exocytosis"/>
    <property type="evidence" value="ECO:0007669"/>
    <property type="project" value="UniProtKB-KW"/>
</dbReference>
<keyword evidence="7" id="KW-1185">Reference proteome</keyword>
<evidence type="ECO:0000256" key="2">
    <source>
        <dbReference type="ARBA" id="ARBA00022448"/>
    </source>
</evidence>
<keyword evidence="2 4" id="KW-0813">Transport</keyword>
<dbReference type="SUPFAM" id="SSF74788">
    <property type="entry name" value="Cullin repeat-like"/>
    <property type="match status" value="1"/>
</dbReference>
<protein>
    <recommendedName>
        <fullName evidence="4">Exocyst complex protein EXO70</fullName>
    </recommendedName>
</protein>
<dbReference type="InterPro" id="IPR004140">
    <property type="entry name" value="Exo70"/>
</dbReference>
<keyword evidence="3 4" id="KW-0268">Exocytosis</keyword>
<comment type="subcellular location">
    <subcellularLocation>
        <location evidence="4">Bud</location>
    </subcellularLocation>
    <subcellularLocation>
        <location evidence="4">Bud neck</location>
    </subcellularLocation>
</comment>
<dbReference type="GO" id="GO:0000145">
    <property type="term" value="C:exocyst"/>
    <property type="evidence" value="ECO:0007669"/>
    <property type="project" value="InterPro"/>
</dbReference>
<dbReference type="PANTHER" id="PTHR12542">
    <property type="entry name" value="EXOCYST COMPLEX PROTEIN EXO70"/>
    <property type="match status" value="1"/>
</dbReference>
<feature type="domain" description="Exocyst complex subunit Exo70 C-terminal" evidence="5">
    <location>
        <begin position="268"/>
        <end position="653"/>
    </location>
</feature>
<sequence>MNGLHDSDDGLAELELLASNQKKLNALTTRMTSILSGFDRRLASLEGTLLPIHHRTQALQRVEKNVDATLEALKHTLGHFDVVEEEEPRILQGPSGNNLYPYFDTIDRVVRGLEYLKKSDLKSQEAIMMKMHELVEIGARNLTTIMSDWVTAESIAIDPNEYVPRLPLPILSGSVLEATIPILSYQKSLPANPSNGYAPFLASLAAYSDVRGLYLGESIAALGQGLIDFTNHRVSSRMGGGGMATASYGEEEDNTYHRGASGAREWIKAILDLAENEHVILSNMLRSLNPPSSNSTIASTFSRLIHPILRHFSTTMSTIHALIKQDLSSQMIFIFDLIATLSELAMRWNGVIVNPAGKANEESGGMEGGAHALQDQLQALRSTAVNIFPVFLNDLKGIPKQRENEVPSVGINEITYMGLSFMKEACEYADTIAPLLATLGAGNWIMSGSMANTTAQSAGMSEPSVMFSQFICDTLSTTIAALDARSKAIRQPSTASMFLMNNVGHLQREVGAAPLLQAYLSQPGSDILKGGMRQARAKYLDAWQGVVSALMDDVAGLHSKPVTSKLGGGVLGGNDRAQKEDVKQRFTRFFEGLDDLERLHMAFPLSRNDSELRENLKKEVLRLVMPLYTRFVAKHTASNFSSNPGKYIRPEAEVEERLSRMFS</sequence>
<reference evidence="6 7" key="1">
    <citation type="journal article" date="2018" name="Mol. Biol. Evol.">
        <title>Broad Genomic Sampling Reveals a Smut Pathogenic Ancestry of the Fungal Clade Ustilaginomycotina.</title>
        <authorList>
            <person name="Kijpornyongpan T."/>
            <person name="Mondo S.J."/>
            <person name="Barry K."/>
            <person name="Sandor L."/>
            <person name="Lee J."/>
            <person name="Lipzen A."/>
            <person name="Pangilinan J."/>
            <person name="LaButti K."/>
            <person name="Hainaut M."/>
            <person name="Henrissat B."/>
            <person name="Grigoriev I.V."/>
            <person name="Spatafora J.W."/>
            <person name="Aime M.C."/>
        </authorList>
    </citation>
    <scope>NUCLEOTIDE SEQUENCE [LARGE SCALE GENOMIC DNA]</scope>
    <source>
        <strain evidence="6 7">MCA 4718</strain>
    </source>
</reference>
<evidence type="ECO:0000256" key="1">
    <source>
        <dbReference type="ARBA" id="ARBA00006756"/>
    </source>
</evidence>
<evidence type="ECO:0000313" key="7">
    <source>
        <dbReference type="Proteomes" id="UP000245942"/>
    </source>
</evidence>
<dbReference type="Pfam" id="PF03081">
    <property type="entry name" value="Exo70_C"/>
    <property type="match status" value="1"/>
</dbReference>
<dbReference type="RefSeq" id="XP_025350301.1">
    <property type="nucleotide sequence ID" value="XM_025490159.1"/>
</dbReference>
<dbReference type="InterPro" id="IPR046364">
    <property type="entry name" value="Exo70_C"/>
</dbReference>
<comment type="similarity">
    <text evidence="1 4">Belongs to the EXO70 family.</text>
</comment>
<proteinExistence type="inferred from homology"/>
<organism evidence="6 7">
    <name type="scientific">Pseudomicrostroma glucosiphilum</name>
    <dbReference type="NCBI Taxonomy" id="1684307"/>
    <lineage>
        <taxon>Eukaryota</taxon>
        <taxon>Fungi</taxon>
        <taxon>Dikarya</taxon>
        <taxon>Basidiomycota</taxon>
        <taxon>Ustilaginomycotina</taxon>
        <taxon>Exobasidiomycetes</taxon>
        <taxon>Microstromatales</taxon>
        <taxon>Microstromatales incertae sedis</taxon>
        <taxon>Pseudomicrostroma</taxon>
    </lineage>
</organism>
<evidence type="ECO:0000256" key="4">
    <source>
        <dbReference type="RuleBase" id="RU365026"/>
    </source>
</evidence>
<dbReference type="STRING" id="1684307.A0A316UFF5"/>
<evidence type="ECO:0000256" key="3">
    <source>
        <dbReference type="ARBA" id="ARBA00022483"/>
    </source>
</evidence>
<dbReference type="OrthoDB" id="1922221at2759"/>
<dbReference type="GO" id="GO:0005935">
    <property type="term" value="C:cellular bud neck"/>
    <property type="evidence" value="ECO:0007669"/>
    <property type="project" value="UniProtKB-SubCell"/>
</dbReference>
<name>A0A316UFF5_9BASI</name>
<gene>
    <name evidence="6" type="ORF">BCV69DRAFT_245539</name>
</gene>
<comment type="function">
    <text evidence="4">Involved in the secretory pathway as part of the exocyst complex which tethers secretory vesicles to the sites of exocytosis. Also plays a role in the assembly of the exocyst.</text>
</comment>
<dbReference type="Pfam" id="PF20669">
    <property type="entry name" value="Exo70_N"/>
    <property type="match status" value="1"/>
</dbReference>
<keyword evidence="4" id="KW-0653">Protein transport</keyword>
<dbReference type="GO" id="GO:0015031">
    <property type="term" value="P:protein transport"/>
    <property type="evidence" value="ECO:0007669"/>
    <property type="project" value="UniProtKB-KW"/>
</dbReference>
<evidence type="ECO:0000259" key="5">
    <source>
        <dbReference type="Pfam" id="PF03081"/>
    </source>
</evidence>
<dbReference type="Gene3D" id="1.20.1280.170">
    <property type="entry name" value="Exocyst complex component Exo70"/>
    <property type="match status" value="1"/>
</dbReference>
<dbReference type="GeneID" id="37011893"/>
<dbReference type="EMBL" id="KZ819322">
    <property type="protein sequence ID" value="PWN23141.1"/>
    <property type="molecule type" value="Genomic_DNA"/>
</dbReference>
<dbReference type="PANTHER" id="PTHR12542:SF41">
    <property type="entry name" value="EXOCYST COMPLEX COMPONENT 7"/>
    <property type="match status" value="1"/>
</dbReference>
<evidence type="ECO:0000313" key="6">
    <source>
        <dbReference type="EMBL" id="PWN23141.1"/>
    </source>
</evidence>